<dbReference type="PANTHER" id="PTHR43836">
    <property type="entry name" value="CATECHOL O-METHYLTRANSFERASE 1-RELATED"/>
    <property type="match status" value="1"/>
</dbReference>
<dbReference type="InterPro" id="IPR029063">
    <property type="entry name" value="SAM-dependent_MTases_sf"/>
</dbReference>
<comment type="similarity">
    <text evidence="6">Belongs to the class I-like SAM-binding methyltransferase superfamily. Cation-dependent O-methyltransferase family.</text>
</comment>
<dbReference type="InterPro" id="IPR002935">
    <property type="entry name" value="SAM_O-MeTrfase"/>
</dbReference>
<evidence type="ECO:0000256" key="6">
    <source>
        <dbReference type="ARBA" id="ARBA00023453"/>
    </source>
</evidence>
<sequence length="230" mass="25356">MAAMIRPEMYTKYPSLQKFQDNSENTVESHDGREIVLLKHIYDHPALDTQLRGSPAAILAAMDDFAAQILVELGGYVGYSAILFASAMLAQSGGDAADKDIRLYSLEADPLVASIAMNLIDLASLSHIVKVVVGPAAHSLRRLHAEGTFSRIDMLFLDHVEDLYEPDLKLCEELGLLHKGSLVVADNVVLPGAPQYREYVRQNPRFESWGVKGLIIPGEVEDELEISRVK</sequence>
<dbReference type="GO" id="GO:0008171">
    <property type="term" value="F:O-methyltransferase activity"/>
    <property type="evidence" value="ECO:0007669"/>
    <property type="project" value="InterPro"/>
</dbReference>
<dbReference type="GeneID" id="25317900"/>
<dbReference type="GO" id="GO:0006584">
    <property type="term" value="P:catecholamine metabolic process"/>
    <property type="evidence" value="ECO:0007669"/>
    <property type="project" value="UniProtKB-KW"/>
</dbReference>
<dbReference type="STRING" id="1408163.A0A0F4YQ77"/>
<proteinExistence type="inferred from homology"/>
<protein>
    <recommendedName>
        <fullName evidence="1">catechol O-methyltransferase</fullName>
        <ecNumber evidence="1">2.1.1.6</ecNumber>
    </recommendedName>
</protein>
<dbReference type="Pfam" id="PF01596">
    <property type="entry name" value="Methyltransf_3"/>
    <property type="match status" value="1"/>
</dbReference>
<evidence type="ECO:0000256" key="4">
    <source>
        <dbReference type="ARBA" id="ARBA00022691"/>
    </source>
</evidence>
<evidence type="ECO:0000313" key="7">
    <source>
        <dbReference type="EMBL" id="KKA20437.1"/>
    </source>
</evidence>
<keyword evidence="8" id="KW-1185">Reference proteome</keyword>
<evidence type="ECO:0000256" key="3">
    <source>
        <dbReference type="ARBA" id="ARBA00022679"/>
    </source>
</evidence>
<dbReference type="EMBL" id="LASV01000260">
    <property type="protein sequence ID" value="KKA20437.1"/>
    <property type="molecule type" value="Genomic_DNA"/>
</dbReference>
<dbReference type="Gene3D" id="3.40.50.150">
    <property type="entry name" value="Vaccinia Virus protein VP39"/>
    <property type="match status" value="1"/>
</dbReference>
<dbReference type="AlphaFoldDB" id="A0A0F4YQ77"/>
<dbReference type="PROSITE" id="PS51682">
    <property type="entry name" value="SAM_OMT_I"/>
    <property type="match status" value="1"/>
</dbReference>
<evidence type="ECO:0000313" key="8">
    <source>
        <dbReference type="Proteomes" id="UP000053958"/>
    </source>
</evidence>
<evidence type="ECO:0000256" key="2">
    <source>
        <dbReference type="ARBA" id="ARBA00022603"/>
    </source>
</evidence>
<organism evidence="7 8">
    <name type="scientific">Rasamsonia emersonii (strain ATCC 16479 / CBS 393.64 / IMI 116815)</name>
    <dbReference type="NCBI Taxonomy" id="1408163"/>
    <lineage>
        <taxon>Eukaryota</taxon>
        <taxon>Fungi</taxon>
        <taxon>Dikarya</taxon>
        <taxon>Ascomycota</taxon>
        <taxon>Pezizomycotina</taxon>
        <taxon>Eurotiomycetes</taxon>
        <taxon>Eurotiomycetidae</taxon>
        <taxon>Eurotiales</taxon>
        <taxon>Trichocomaceae</taxon>
        <taxon>Rasamsonia</taxon>
    </lineage>
</organism>
<evidence type="ECO:0000256" key="5">
    <source>
        <dbReference type="ARBA" id="ARBA00022939"/>
    </source>
</evidence>
<dbReference type="GO" id="GO:0032259">
    <property type="term" value="P:methylation"/>
    <property type="evidence" value="ECO:0007669"/>
    <property type="project" value="UniProtKB-KW"/>
</dbReference>
<dbReference type="SUPFAM" id="SSF53335">
    <property type="entry name" value="S-adenosyl-L-methionine-dependent methyltransferases"/>
    <property type="match status" value="1"/>
</dbReference>
<dbReference type="OrthoDB" id="186626at2759"/>
<keyword evidence="2" id="KW-0489">Methyltransferase</keyword>
<dbReference type="EC" id="2.1.1.6" evidence="1"/>
<dbReference type="Proteomes" id="UP000053958">
    <property type="component" value="Unassembled WGS sequence"/>
</dbReference>
<accession>A0A0F4YQ77</accession>
<gene>
    <name evidence="7" type="ORF">T310_5556</name>
</gene>
<reference evidence="7 8" key="1">
    <citation type="submission" date="2015-04" db="EMBL/GenBank/DDBJ databases">
        <authorList>
            <person name="Heijne W.H."/>
            <person name="Fedorova N.D."/>
            <person name="Nierman W.C."/>
            <person name="Vollebregt A.W."/>
            <person name="Zhao Z."/>
            <person name="Wu L."/>
            <person name="Kumar M."/>
            <person name="Stam H."/>
            <person name="van den Berg M.A."/>
            <person name="Pel H.J."/>
        </authorList>
    </citation>
    <scope>NUCLEOTIDE SEQUENCE [LARGE SCALE GENOMIC DNA]</scope>
    <source>
        <strain evidence="7 8">CBS 393.64</strain>
    </source>
</reference>
<keyword evidence="3" id="KW-0808">Transferase</keyword>
<keyword evidence="5" id="KW-0128">Catecholamine metabolism</keyword>
<dbReference type="PANTHER" id="PTHR43836:SF2">
    <property type="entry name" value="CATECHOL O-METHYLTRANSFERASE 1-RELATED"/>
    <property type="match status" value="1"/>
</dbReference>
<name>A0A0F4YQ77_RASE3</name>
<dbReference type="RefSeq" id="XP_013327049.1">
    <property type="nucleotide sequence ID" value="XM_013471595.1"/>
</dbReference>
<comment type="caution">
    <text evidence="7">The sequence shown here is derived from an EMBL/GenBank/DDBJ whole genome shotgun (WGS) entry which is preliminary data.</text>
</comment>
<evidence type="ECO:0000256" key="1">
    <source>
        <dbReference type="ARBA" id="ARBA00012880"/>
    </source>
</evidence>
<keyword evidence="4" id="KW-0949">S-adenosyl-L-methionine</keyword>